<gene>
    <name evidence="1" type="ORF">ACAOBT_LOCUS34904</name>
</gene>
<dbReference type="EMBL" id="CAKOFQ010008733">
    <property type="protein sequence ID" value="CAH2015707.1"/>
    <property type="molecule type" value="Genomic_DNA"/>
</dbReference>
<dbReference type="AlphaFoldDB" id="A0A9P0MK67"/>
<dbReference type="OrthoDB" id="8775784at2759"/>
<dbReference type="Proteomes" id="UP001152888">
    <property type="component" value="Unassembled WGS sequence"/>
</dbReference>
<proteinExistence type="predicted"/>
<reference evidence="1" key="1">
    <citation type="submission" date="2022-03" db="EMBL/GenBank/DDBJ databases">
        <authorList>
            <person name="Sayadi A."/>
        </authorList>
    </citation>
    <scope>NUCLEOTIDE SEQUENCE</scope>
</reference>
<evidence type="ECO:0000313" key="2">
    <source>
        <dbReference type="Proteomes" id="UP001152888"/>
    </source>
</evidence>
<name>A0A9P0MK67_ACAOB</name>
<accession>A0A9P0MK67</accession>
<protein>
    <submittedName>
        <fullName evidence="1">Uncharacterized protein</fullName>
    </submittedName>
</protein>
<evidence type="ECO:0000313" key="1">
    <source>
        <dbReference type="EMBL" id="CAH2015707.1"/>
    </source>
</evidence>
<comment type="caution">
    <text evidence="1">The sequence shown here is derived from an EMBL/GenBank/DDBJ whole genome shotgun (WGS) entry which is preliminary data.</text>
</comment>
<keyword evidence="2" id="KW-1185">Reference proteome</keyword>
<sequence>MVPEIVKIARQYSKVFDISSYT</sequence>
<organism evidence="1 2">
    <name type="scientific">Acanthoscelides obtectus</name>
    <name type="common">Bean weevil</name>
    <name type="synonym">Bruchus obtectus</name>
    <dbReference type="NCBI Taxonomy" id="200917"/>
    <lineage>
        <taxon>Eukaryota</taxon>
        <taxon>Metazoa</taxon>
        <taxon>Ecdysozoa</taxon>
        <taxon>Arthropoda</taxon>
        <taxon>Hexapoda</taxon>
        <taxon>Insecta</taxon>
        <taxon>Pterygota</taxon>
        <taxon>Neoptera</taxon>
        <taxon>Endopterygota</taxon>
        <taxon>Coleoptera</taxon>
        <taxon>Polyphaga</taxon>
        <taxon>Cucujiformia</taxon>
        <taxon>Chrysomeloidea</taxon>
        <taxon>Chrysomelidae</taxon>
        <taxon>Bruchinae</taxon>
        <taxon>Bruchini</taxon>
        <taxon>Acanthoscelides</taxon>
    </lineage>
</organism>